<protein>
    <submittedName>
        <fullName evidence="2">Uncharacterized protein</fullName>
    </submittedName>
</protein>
<gene>
    <name evidence="2" type="ORF">DL546_002906</name>
</gene>
<sequence length="137" mass="13778">MIFLRQNQSGQIYIFPLALLPINPIKPTLQINTNKPNPSAYKPKMSSSNNNNDAQNPIAGGAQLLTGILGNTVGGLTNTVGGVVGAAGRGLGETVNGATGGVARPVGDGLANISTGVEGGVKGVGQGVKDAGEWKKT</sequence>
<evidence type="ECO:0000256" key="1">
    <source>
        <dbReference type="SAM" id="MobiDB-lite"/>
    </source>
</evidence>
<dbReference type="OrthoDB" id="2565331at2759"/>
<accession>A0A420XXY5</accession>
<dbReference type="PANTHER" id="PTHR40636:SF1">
    <property type="entry name" value="CSBD-LIKE DOMAIN-CONTAINING PROTEIN"/>
    <property type="match status" value="1"/>
</dbReference>
<proteinExistence type="predicted"/>
<feature type="region of interest" description="Disordered" evidence="1">
    <location>
        <begin position="33"/>
        <end position="57"/>
    </location>
</feature>
<feature type="compositionally biased region" description="Polar residues" evidence="1">
    <location>
        <begin position="45"/>
        <end position="55"/>
    </location>
</feature>
<keyword evidence="3" id="KW-1185">Reference proteome</keyword>
<reference evidence="2 3" key="1">
    <citation type="submission" date="2018-08" db="EMBL/GenBank/DDBJ databases">
        <title>Draft genome of the lignicolous fungus Coniochaeta pulveracea.</title>
        <authorList>
            <person name="Borstlap C.J."/>
            <person name="De Witt R.N."/>
            <person name="Botha A."/>
            <person name="Volschenk H."/>
        </authorList>
    </citation>
    <scope>NUCLEOTIDE SEQUENCE [LARGE SCALE GENOMIC DNA]</scope>
    <source>
        <strain evidence="2 3">CAB683</strain>
    </source>
</reference>
<evidence type="ECO:0000313" key="2">
    <source>
        <dbReference type="EMBL" id="RKU40524.1"/>
    </source>
</evidence>
<evidence type="ECO:0000313" key="3">
    <source>
        <dbReference type="Proteomes" id="UP000275385"/>
    </source>
</evidence>
<dbReference type="Proteomes" id="UP000275385">
    <property type="component" value="Unassembled WGS sequence"/>
</dbReference>
<organism evidence="2 3">
    <name type="scientific">Coniochaeta pulveracea</name>
    <dbReference type="NCBI Taxonomy" id="177199"/>
    <lineage>
        <taxon>Eukaryota</taxon>
        <taxon>Fungi</taxon>
        <taxon>Dikarya</taxon>
        <taxon>Ascomycota</taxon>
        <taxon>Pezizomycotina</taxon>
        <taxon>Sordariomycetes</taxon>
        <taxon>Sordariomycetidae</taxon>
        <taxon>Coniochaetales</taxon>
        <taxon>Coniochaetaceae</taxon>
        <taxon>Coniochaeta</taxon>
    </lineage>
</organism>
<dbReference type="PANTHER" id="PTHR40636">
    <property type="entry name" value="CSBD-LIKE DOMAIN-CONTAINING PROTEIN"/>
    <property type="match status" value="1"/>
</dbReference>
<dbReference type="STRING" id="177199.A0A420XXY5"/>
<name>A0A420XXY5_9PEZI</name>
<dbReference type="AlphaFoldDB" id="A0A420XXY5"/>
<dbReference type="EMBL" id="QVQW01000100">
    <property type="protein sequence ID" value="RKU40524.1"/>
    <property type="molecule type" value="Genomic_DNA"/>
</dbReference>
<comment type="caution">
    <text evidence="2">The sequence shown here is derived from an EMBL/GenBank/DDBJ whole genome shotgun (WGS) entry which is preliminary data.</text>
</comment>